<protein>
    <submittedName>
        <fullName evidence="1">Uncharacterized protein</fullName>
    </submittedName>
</protein>
<name>A0A1X0C2J6_MYCCF</name>
<dbReference type="RefSeq" id="WP_082999828.1">
    <property type="nucleotide sequence ID" value="NZ_AP022591.1"/>
</dbReference>
<evidence type="ECO:0000313" key="1">
    <source>
        <dbReference type="EMBL" id="BBY43245.1"/>
    </source>
</evidence>
<dbReference type="OrthoDB" id="4471763at2"/>
<sequence length="111" mass="11908">MKVSIDPREIEKAIAEEAKSSSAVRSELDEFVEEVAETVRSLAPVDTGKFRNSIKARKSGRLNGIDKGSGVQVGEVYSDDPAAPFIEHGTGDTPAHAPFLRTAFRYGGTGE</sequence>
<dbReference type="KEGG" id="mcee:MCEL_15400"/>
<dbReference type="STRING" id="1249101.BST21_00585"/>
<dbReference type="Pfam" id="PF04883">
    <property type="entry name" value="HK97-gp10_like"/>
    <property type="match status" value="1"/>
</dbReference>
<gene>
    <name evidence="1" type="ORF">MCEL_15400</name>
</gene>
<accession>A0A1X0C2J6</accession>
<evidence type="ECO:0000313" key="2">
    <source>
        <dbReference type="Proteomes" id="UP000466431"/>
    </source>
</evidence>
<dbReference type="Proteomes" id="UP000466431">
    <property type="component" value="Chromosome"/>
</dbReference>
<dbReference type="EMBL" id="AP022591">
    <property type="protein sequence ID" value="BBY43245.1"/>
    <property type="molecule type" value="Genomic_DNA"/>
</dbReference>
<organism evidence="1 2">
    <name type="scientific">Mycolicibacterium celeriflavum</name>
    <name type="common">Mycobacterium celeriflavum</name>
    <dbReference type="NCBI Taxonomy" id="1249101"/>
    <lineage>
        <taxon>Bacteria</taxon>
        <taxon>Bacillati</taxon>
        <taxon>Actinomycetota</taxon>
        <taxon>Actinomycetes</taxon>
        <taxon>Mycobacteriales</taxon>
        <taxon>Mycobacteriaceae</taxon>
        <taxon>Mycolicibacterium</taxon>
    </lineage>
</organism>
<dbReference type="InterPro" id="IPR010064">
    <property type="entry name" value="HK97-gp10_tail"/>
</dbReference>
<proteinExistence type="predicted"/>
<keyword evidence="2" id="KW-1185">Reference proteome</keyword>
<dbReference type="AlphaFoldDB" id="A0A1X0C2J6"/>
<reference evidence="1 2" key="1">
    <citation type="journal article" date="2019" name="Emerg. Microbes Infect.">
        <title>Comprehensive subspecies identification of 175 nontuberculous mycobacteria species based on 7547 genomic profiles.</title>
        <authorList>
            <person name="Matsumoto Y."/>
            <person name="Kinjo T."/>
            <person name="Motooka D."/>
            <person name="Nabeya D."/>
            <person name="Jung N."/>
            <person name="Uechi K."/>
            <person name="Horii T."/>
            <person name="Iida T."/>
            <person name="Fujita J."/>
            <person name="Nakamura S."/>
        </authorList>
    </citation>
    <scope>NUCLEOTIDE SEQUENCE [LARGE SCALE GENOMIC DNA]</scope>
    <source>
        <strain evidence="1 2">JCM 18439</strain>
    </source>
</reference>